<dbReference type="EMBL" id="CAMPGE010022348">
    <property type="protein sequence ID" value="CAI2380396.1"/>
    <property type="molecule type" value="Genomic_DNA"/>
</dbReference>
<feature type="region of interest" description="Disordered" evidence="1">
    <location>
        <begin position="25"/>
        <end position="59"/>
    </location>
</feature>
<dbReference type="Proteomes" id="UP001295684">
    <property type="component" value="Unassembled WGS sequence"/>
</dbReference>
<organism evidence="3 4">
    <name type="scientific">Euplotes crassus</name>
    <dbReference type="NCBI Taxonomy" id="5936"/>
    <lineage>
        <taxon>Eukaryota</taxon>
        <taxon>Sar</taxon>
        <taxon>Alveolata</taxon>
        <taxon>Ciliophora</taxon>
        <taxon>Intramacronucleata</taxon>
        <taxon>Spirotrichea</taxon>
        <taxon>Hypotrichia</taxon>
        <taxon>Euplotida</taxon>
        <taxon>Euplotidae</taxon>
        <taxon>Moneuplotes</taxon>
    </lineage>
</organism>
<keyword evidence="4" id="KW-1185">Reference proteome</keyword>
<reference evidence="3" key="1">
    <citation type="submission" date="2023-07" db="EMBL/GenBank/DDBJ databases">
        <authorList>
            <consortium name="AG Swart"/>
            <person name="Singh M."/>
            <person name="Singh A."/>
            <person name="Seah K."/>
            <person name="Emmerich C."/>
        </authorList>
    </citation>
    <scope>NUCLEOTIDE SEQUENCE</scope>
    <source>
        <strain evidence="3">DP1</strain>
    </source>
</reference>
<accession>A0AAD1XW53</accession>
<keyword evidence="2" id="KW-0812">Transmembrane</keyword>
<proteinExistence type="predicted"/>
<protein>
    <recommendedName>
        <fullName evidence="5">Transmembrane protein</fullName>
    </recommendedName>
</protein>
<dbReference type="AlphaFoldDB" id="A0AAD1XW53"/>
<evidence type="ECO:0000313" key="3">
    <source>
        <dbReference type="EMBL" id="CAI2380396.1"/>
    </source>
</evidence>
<keyword evidence="2" id="KW-0472">Membrane</keyword>
<comment type="caution">
    <text evidence="3">The sequence shown here is derived from an EMBL/GenBank/DDBJ whole genome shotgun (WGS) entry which is preliminary data.</text>
</comment>
<sequence length="227" mass="26219">MFLSRTSKYVLRSLTRTSQFSFCTQKPVSEGHKEDKKQGQYKKEEVEKDIEEGRNGSDEERKEKRGFRFYPFVYGVNTVLFGLLFADLQEIDAKYDQLMGKALVELNAEQDGGSSDGTVSDRGYFSENEKEFLGGVNEIYQGTISTQIYPKLCLFPIINPLAFWLQFRYHKRGGFWYCSMFTTIICALWTGIISLWAIQSMASFKAVNNKVQNNPEELLKIIKRDKN</sequence>
<name>A0AAD1XW53_EUPCR</name>
<evidence type="ECO:0000313" key="4">
    <source>
        <dbReference type="Proteomes" id="UP001295684"/>
    </source>
</evidence>
<evidence type="ECO:0000256" key="2">
    <source>
        <dbReference type="SAM" id="Phobius"/>
    </source>
</evidence>
<feature type="transmembrane region" description="Helical" evidence="2">
    <location>
        <begin position="69"/>
        <end position="86"/>
    </location>
</feature>
<evidence type="ECO:0000256" key="1">
    <source>
        <dbReference type="SAM" id="MobiDB-lite"/>
    </source>
</evidence>
<evidence type="ECO:0008006" key="5">
    <source>
        <dbReference type="Google" id="ProtNLM"/>
    </source>
</evidence>
<feature type="compositionally biased region" description="Basic and acidic residues" evidence="1">
    <location>
        <begin position="29"/>
        <end position="59"/>
    </location>
</feature>
<gene>
    <name evidence="3" type="ORF">ECRASSUSDP1_LOCUS21830</name>
</gene>
<keyword evidence="2" id="KW-1133">Transmembrane helix</keyword>
<feature type="transmembrane region" description="Helical" evidence="2">
    <location>
        <begin position="174"/>
        <end position="198"/>
    </location>
</feature>